<dbReference type="Proteomes" id="UP000676336">
    <property type="component" value="Unassembled WGS sequence"/>
</dbReference>
<evidence type="ECO:0000259" key="4">
    <source>
        <dbReference type="Pfam" id="PF04389"/>
    </source>
</evidence>
<dbReference type="EMBL" id="CAJOBH010004611">
    <property type="protein sequence ID" value="CAF3996298.1"/>
    <property type="molecule type" value="Genomic_DNA"/>
</dbReference>
<dbReference type="SUPFAM" id="SSF53187">
    <property type="entry name" value="Zn-dependent exopeptidases"/>
    <property type="match status" value="1"/>
</dbReference>
<evidence type="ECO:0000256" key="2">
    <source>
        <dbReference type="ARBA" id="ARBA00005634"/>
    </source>
</evidence>
<dbReference type="EMBL" id="CAJOBI010005947">
    <property type="protein sequence ID" value="CAF4047000.1"/>
    <property type="molecule type" value="Genomic_DNA"/>
</dbReference>
<comment type="similarity">
    <text evidence="2">Belongs to the peptidase M28 family. M28B subfamily.</text>
</comment>
<evidence type="ECO:0000313" key="10">
    <source>
        <dbReference type="EMBL" id="CAF4047000.1"/>
    </source>
</evidence>
<dbReference type="CDD" id="cd00538">
    <property type="entry name" value="PA"/>
    <property type="match status" value="1"/>
</dbReference>
<dbReference type="Proteomes" id="UP000681720">
    <property type="component" value="Unassembled WGS sequence"/>
</dbReference>
<evidence type="ECO:0000313" key="5">
    <source>
        <dbReference type="EMBL" id="CAF1135610.1"/>
    </source>
</evidence>
<accession>A0A814RLK3</accession>
<dbReference type="SUPFAM" id="SSF52025">
    <property type="entry name" value="PA domain"/>
    <property type="match status" value="1"/>
</dbReference>
<dbReference type="AlphaFoldDB" id="A0A814RLK3"/>
<dbReference type="Proteomes" id="UP000663834">
    <property type="component" value="Unassembled WGS sequence"/>
</dbReference>
<evidence type="ECO:0000313" key="11">
    <source>
        <dbReference type="Proteomes" id="UP000663855"/>
    </source>
</evidence>
<dbReference type="Proteomes" id="UP000663855">
    <property type="component" value="Unassembled WGS sequence"/>
</dbReference>
<dbReference type="Proteomes" id="UP000663824">
    <property type="component" value="Unassembled WGS sequence"/>
</dbReference>
<dbReference type="Gene3D" id="3.50.30.30">
    <property type="match status" value="1"/>
</dbReference>
<dbReference type="InterPro" id="IPR045175">
    <property type="entry name" value="M28_fam"/>
</dbReference>
<dbReference type="PANTHER" id="PTHR12147:SF26">
    <property type="entry name" value="PEPTIDASE M28 DOMAIN-CONTAINING PROTEIN"/>
    <property type="match status" value="1"/>
</dbReference>
<dbReference type="GO" id="GO:0006508">
    <property type="term" value="P:proteolysis"/>
    <property type="evidence" value="ECO:0007669"/>
    <property type="project" value="InterPro"/>
</dbReference>
<name>A0A814RLK3_9BILA</name>
<gene>
    <name evidence="9" type="ORF">BYL167_LOCUS13435</name>
    <name evidence="5" type="ORF">CJN711_LOCUS8789</name>
    <name evidence="8" type="ORF">GIL414_LOCUS10026</name>
    <name evidence="6" type="ORF">KQP761_LOCUS5407</name>
    <name evidence="7" type="ORF">MBJ925_LOCUS13895</name>
    <name evidence="10" type="ORF">SMN809_LOCUS14435</name>
</gene>
<evidence type="ECO:0008006" key="12">
    <source>
        <dbReference type="Google" id="ProtNLM"/>
    </source>
</evidence>
<dbReference type="EMBL" id="CAJNOV010003231">
    <property type="protein sequence ID" value="CAF1135610.1"/>
    <property type="molecule type" value="Genomic_DNA"/>
</dbReference>
<dbReference type="EMBL" id="CAJOBJ010003523">
    <property type="protein sequence ID" value="CAF3968552.1"/>
    <property type="molecule type" value="Genomic_DNA"/>
</dbReference>
<evidence type="ECO:0000256" key="1">
    <source>
        <dbReference type="ARBA" id="ARBA00001947"/>
    </source>
</evidence>
<evidence type="ECO:0000313" key="7">
    <source>
        <dbReference type="EMBL" id="CAF2055106.1"/>
    </source>
</evidence>
<reference evidence="5" key="1">
    <citation type="submission" date="2021-02" db="EMBL/GenBank/DDBJ databases">
        <authorList>
            <person name="Nowell W R."/>
        </authorList>
    </citation>
    <scope>NUCLEOTIDE SEQUENCE</scope>
</reference>
<evidence type="ECO:0000313" key="6">
    <source>
        <dbReference type="EMBL" id="CAF1314274.1"/>
    </source>
</evidence>
<feature type="domain" description="Peptidase M28" evidence="4">
    <location>
        <begin position="270"/>
        <end position="505"/>
    </location>
</feature>
<comment type="cofactor">
    <cofactor evidence="1">
        <name>Zn(2+)</name>
        <dbReference type="ChEBI" id="CHEBI:29105"/>
    </cofactor>
</comment>
<sequence>MVEHYITAVLIVFLIHATYFRLSTAKSVPIDDRHRSKQYLGSTLAESVQIDEAMTHLKELERIAMANNGNRAAGTTGFNQTLDYLVKYLSAHTNFKITKTDFHVRDSKLKYDPVLLSSIDGTITNHTYSKDYSKAEFFRVRYSKSANFSSFVPVTVIPNNGCFEADWIAANPPVSGHVALVKRGACTFIEQSTFAAKFNGAALLLYNDGTSPNHMLPMVVDMAQSYAIPALSLSYDLGERLANAARNPWKMVGVRITNILLNEESFAVGNICADTPTGDPTQTIVVGSHSDSVHSGPGINDDGSGSAANLAWTVALARLFQTSTYAKYKYRVRFCWWGAEENGILGSKYHVAQAKQSTVVGERLIDYVAYLNFDMIGSTNFQFATYDGRTANNDTLPSAIVGSYKISQTFRDWFIQQNLPWDFVEFGYGSDYAPFLIEGVPVGGLYSGSDDIRTQEECDRYNQLLGPDHCTVANVEHDPCYHEDCDTVENINVFAYDKMIKAAASTIENLARQPDLKSWLYSST</sequence>
<organism evidence="5 11">
    <name type="scientific">Rotaria magnacalcarata</name>
    <dbReference type="NCBI Taxonomy" id="392030"/>
    <lineage>
        <taxon>Eukaryota</taxon>
        <taxon>Metazoa</taxon>
        <taxon>Spiralia</taxon>
        <taxon>Gnathifera</taxon>
        <taxon>Rotifera</taxon>
        <taxon>Eurotatoria</taxon>
        <taxon>Bdelloidea</taxon>
        <taxon>Philodinida</taxon>
        <taxon>Philodinidae</taxon>
        <taxon>Rotaria</taxon>
    </lineage>
</organism>
<dbReference type="Pfam" id="PF02225">
    <property type="entry name" value="PA"/>
    <property type="match status" value="1"/>
</dbReference>
<dbReference type="Pfam" id="PF04389">
    <property type="entry name" value="Peptidase_M28"/>
    <property type="match status" value="1"/>
</dbReference>
<proteinExistence type="inferred from homology"/>
<dbReference type="PANTHER" id="PTHR12147">
    <property type="entry name" value="METALLOPEPTIDASE M28 FAMILY MEMBER"/>
    <property type="match status" value="1"/>
</dbReference>
<dbReference type="GO" id="GO:0008235">
    <property type="term" value="F:metalloexopeptidase activity"/>
    <property type="evidence" value="ECO:0007669"/>
    <property type="project" value="InterPro"/>
</dbReference>
<dbReference type="EMBL" id="CAJNRE010006441">
    <property type="protein sequence ID" value="CAF2055106.1"/>
    <property type="molecule type" value="Genomic_DNA"/>
</dbReference>
<protein>
    <recommendedName>
        <fullName evidence="12">Peptide hydrolase</fullName>
    </recommendedName>
</protein>
<dbReference type="OrthoDB" id="2214at2759"/>
<dbReference type="Gene3D" id="3.40.630.10">
    <property type="entry name" value="Zn peptidases"/>
    <property type="match status" value="1"/>
</dbReference>
<dbReference type="InterPro" id="IPR046450">
    <property type="entry name" value="PA_dom_sf"/>
</dbReference>
<dbReference type="EMBL" id="CAJNOW010001386">
    <property type="protein sequence ID" value="CAF1314274.1"/>
    <property type="molecule type" value="Genomic_DNA"/>
</dbReference>
<comment type="caution">
    <text evidence="5">The sequence shown here is derived from an EMBL/GenBank/DDBJ whole genome shotgun (WGS) entry which is preliminary data.</text>
</comment>
<dbReference type="InterPro" id="IPR003137">
    <property type="entry name" value="PA_domain"/>
</dbReference>
<feature type="domain" description="PA" evidence="3">
    <location>
        <begin position="154"/>
        <end position="241"/>
    </location>
</feature>
<evidence type="ECO:0000259" key="3">
    <source>
        <dbReference type="Pfam" id="PF02225"/>
    </source>
</evidence>
<dbReference type="Proteomes" id="UP000681967">
    <property type="component" value="Unassembled WGS sequence"/>
</dbReference>
<evidence type="ECO:0000313" key="8">
    <source>
        <dbReference type="EMBL" id="CAF3968552.1"/>
    </source>
</evidence>
<evidence type="ECO:0000313" key="9">
    <source>
        <dbReference type="EMBL" id="CAF3996298.1"/>
    </source>
</evidence>
<dbReference type="InterPro" id="IPR007484">
    <property type="entry name" value="Peptidase_M28"/>
</dbReference>